<dbReference type="PROSITE" id="PS50931">
    <property type="entry name" value="HTH_LYSR"/>
    <property type="match status" value="1"/>
</dbReference>
<dbReference type="EMBL" id="SACM01000001">
    <property type="protein sequence ID" value="RVT87574.1"/>
    <property type="molecule type" value="Genomic_DNA"/>
</dbReference>
<evidence type="ECO:0000256" key="3">
    <source>
        <dbReference type="ARBA" id="ARBA00023125"/>
    </source>
</evidence>
<comment type="caution">
    <text evidence="6">The sequence shown here is derived from an EMBL/GenBank/DDBJ whole genome shotgun (WGS) entry which is preliminary data.</text>
</comment>
<dbReference type="RefSeq" id="WP_127679875.1">
    <property type="nucleotide sequence ID" value="NZ_SACM01000001.1"/>
</dbReference>
<dbReference type="InterPro" id="IPR036390">
    <property type="entry name" value="WH_DNA-bd_sf"/>
</dbReference>
<dbReference type="PANTHER" id="PTHR30537">
    <property type="entry name" value="HTH-TYPE TRANSCRIPTIONAL REGULATOR"/>
    <property type="match status" value="1"/>
</dbReference>
<keyword evidence="3" id="KW-0238">DNA-binding</keyword>
<keyword evidence="2" id="KW-0805">Transcription regulation</keyword>
<dbReference type="AlphaFoldDB" id="A0A437LQ81"/>
<gene>
    <name evidence="6" type="ORF">EOD73_00665</name>
</gene>
<dbReference type="CDD" id="cd08422">
    <property type="entry name" value="PBP2_CrgA_like"/>
    <property type="match status" value="1"/>
</dbReference>
<proteinExistence type="inferred from homology"/>
<evidence type="ECO:0000313" key="7">
    <source>
        <dbReference type="Proteomes" id="UP000288587"/>
    </source>
</evidence>
<keyword evidence="7" id="KW-1185">Reference proteome</keyword>
<evidence type="ECO:0000256" key="2">
    <source>
        <dbReference type="ARBA" id="ARBA00023015"/>
    </source>
</evidence>
<dbReference type="PANTHER" id="PTHR30537:SF5">
    <property type="entry name" value="HTH-TYPE TRANSCRIPTIONAL ACTIVATOR TTDR-RELATED"/>
    <property type="match status" value="1"/>
</dbReference>
<dbReference type="InterPro" id="IPR005119">
    <property type="entry name" value="LysR_subst-bd"/>
</dbReference>
<dbReference type="InterPro" id="IPR058163">
    <property type="entry name" value="LysR-type_TF_proteobact-type"/>
</dbReference>
<dbReference type="Proteomes" id="UP000288587">
    <property type="component" value="Unassembled WGS sequence"/>
</dbReference>
<dbReference type="SUPFAM" id="SSF46785">
    <property type="entry name" value="Winged helix' DNA-binding domain"/>
    <property type="match status" value="1"/>
</dbReference>
<dbReference type="Gene3D" id="3.40.190.290">
    <property type="match status" value="1"/>
</dbReference>
<reference evidence="6 7" key="1">
    <citation type="submission" date="2019-01" db="EMBL/GenBank/DDBJ databases">
        <authorList>
            <person name="Chen W.-M."/>
        </authorList>
    </citation>
    <scope>NUCLEOTIDE SEQUENCE [LARGE SCALE GENOMIC DNA]</scope>
    <source>
        <strain evidence="6 7">CCP-18</strain>
    </source>
</reference>
<keyword evidence="4" id="KW-0804">Transcription</keyword>
<dbReference type="Pfam" id="PF00126">
    <property type="entry name" value="HTH_1"/>
    <property type="match status" value="1"/>
</dbReference>
<evidence type="ECO:0000259" key="5">
    <source>
        <dbReference type="PROSITE" id="PS50931"/>
    </source>
</evidence>
<dbReference type="GO" id="GO:0003700">
    <property type="term" value="F:DNA-binding transcription factor activity"/>
    <property type="evidence" value="ECO:0007669"/>
    <property type="project" value="InterPro"/>
</dbReference>
<dbReference type="Gene3D" id="1.10.10.10">
    <property type="entry name" value="Winged helix-like DNA-binding domain superfamily/Winged helix DNA-binding domain"/>
    <property type="match status" value="1"/>
</dbReference>
<comment type="similarity">
    <text evidence="1">Belongs to the LysR transcriptional regulatory family.</text>
</comment>
<accession>A0A437LQ81</accession>
<protein>
    <submittedName>
        <fullName evidence="6">LysR family transcriptional regulator</fullName>
    </submittedName>
</protein>
<dbReference type="Pfam" id="PF03466">
    <property type="entry name" value="LysR_substrate"/>
    <property type="match status" value="1"/>
</dbReference>
<dbReference type="InterPro" id="IPR000847">
    <property type="entry name" value="LysR_HTH_N"/>
</dbReference>
<evidence type="ECO:0000313" key="6">
    <source>
        <dbReference type="EMBL" id="RVT87574.1"/>
    </source>
</evidence>
<dbReference type="InterPro" id="IPR036388">
    <property type="entry name" value="WH-like_DNA-bd_sf"/>
</dbReference>
<name>A0A437LQ81_9BURK</name>
<dbReference type="GO" id="GO:0003677">
    <property type="term" value="F:DNA binding"/>
    <property type="evidence" value="ECO:0007669"/>
    <property type="project" value="UniProtKB-KW"/>
</dbReference>
<dbReference type="OrthoDB" id="8885940at2"/>
<feature type="domain" description="HTH lysR-type" evidence="5">
    <location>
        <begin position="1"/>
        <end position="60"/>
    </location>
</feature>
<evidence type="ECO:0000256" key="1">
    <source>
        <dbReference type="ARBA" id="ARBA00009437"/>
    </source>
</evidence>
<evidence type="ECO:0000256" key="4">
    <source>
        <dbReference type="ARBA" id="ARBA00023163"/>
    </source>
</evidence>
<sequence>MTHPLNPLEVLLELQQAGSLHAAASRLRCGASALSKQVKSLEQHLGQALVEHGAKPLRLTEAGRVYAEAARQMREQVRAADTQAAALRKQLGGSLQVTASYLLGHAVLADYAVSFRRLYPQLSLHITLSDQDLDPVTDGFDLALRHEQGRSQDLIARPLGTNRVRLCGTPGYFGRHGVPRRPEDLRDHPCLVFHCEGLDARWHFRQGEVHRVVTPSGPVSANSDELLLASLRAGEGLLPCFDWVVGRELQEGRLLTCLDDWTFACEAFGEPELWVVYPKGKRGQPKVQLFVDGLVAHLARLSAGAADSVNWLGAPAAD</sequence>
<organism evidence="6 7">
    <name type="scientific">Inhella crocodyli</name>
    <dbReference type="NCBI Taxonomy" id="2499851"/>
    <lineage>
        <taxon>Bacteria</taxon>
        <taxon>Pseudomonadati</taxon>
        <taxon>Pseudomonadota</taxon>
        <taxon>Betaproteobacteria</taxon>
        <taxon>Burkholderiales</taxon>
        <taxon>Sphaerotilaceae</taxon>
        <taxon>Inhella</taxon>
    </lineage>
</organism>
<dbReference type="SUPFAM" id="SSF53850">
    <property type="entry name" value="Periplasmic binding protein-like II"/>
    <property type="match status" value="1"/>
</dbReference>